<evidence type="ECO:0000256" key="4">
    <source>
        <dbReference type="ARBA" id="ARBA00022692"/>
    </source>
</evidence>
<evidence type="ECO:0000256" key="5">
    <source>
        <dbReference type="ARBA" id="ARBA00022989"/>
    </source>
</evidence>
<keyword evidence="6" id="KW-0472">Membrane</keyword>
<reference evidence="10" key="2">
    <citation type="submission" date="2025-08" db="UniProtKB">
        <authorList>
            <consortium name="RefSeq"/>
        </authorList>
    </citation>
    <scope>IDENTIFICATION</scope>
    <source>
        <tissue evidence="10">Leaf</tissue>
    </source>
</reference>
<evidence type="ECO:0000256" key="3">
    <source>
        <dbReference type="ARBA" id="ARBA00022475"/>
    </source>
</evidence>
<evidence type="ECO:0000256" key="1">
    <source>
        <dbReference type="ARBA" id="ARBA00004162"/>
    </source>
</evidence>
<accession>A0ABM0VEU8</accession>
<comment type="similarity">
    <text evidence="7">Belongs to the DVL/RTFL small polypeptides family.</text>
</comment>
<name>A0ABM0VEU8_CAMSA</name>
<dbReference type="PANTHER" id="PTHR47596">
    <property type="entry name" value="DVL13"/>
    <property type="match status" value="1"/>
</dbReference>
<keyword evidence="4" id="KW-0812">Transmembrane</keyword>
<dbReference type="InterPro" id="IPR012552">
    <property type="entry name" value="DVL"/>
</dbReference>
<dbReference type="PANTHER" id="PTHR47596:SF9">
    <property type="entry name" value="SMALL POLYPEPTIDE DEVIL 15-RELATED"/>
    <property type="match status" value="1"/>
</dbReference>
<keyword evidence="5" id="KW-1133">Transmembrane helix</keyword>
<feature type="region of interest" description="Disordered" evidence="8">
    <location>
        <begin position="34"/>
        <end position="105"/>
    </location>
</feature>
<gene>
    <name evidence="10" type="primary">LOC104736755</name>
</gene>
<protein>
    <submittedName>
        <fullName evidence="10">Uncharacterized protein</fullName>
    </submittedName>
</protein>
<feature type="compositionally biased region" description="Low complexity" evidence="8">
    <location>
        <begin position="53"/>
        <end position="64"/>
    </location>
</feature>
<evidence type="ECO:0000313" key="9">
    <source>
        <dbReference type="Proteomes" id="UP000694864"/>
    </source>
</evidence>
<dbReference type="GeneID" id="104736755"/>
<dbReference type="RefSeq" id="XP_010455113.1">
    <property type="nucleotide sequence ID" value="XM_010456811.2"/>
</dbReference>
<keyword evidence="9" id="KW-1185">Reference proteome</keyword>
<dbReference type="Pfam" id="PF08137">
    <property type="entry name" value="DVL"/>
    <property type="match status" value="1"/>
</dbReference>
<evidence type="ECO:0000256" key="7">
    <source>
        <dbReference type="ARBA" id="ARBA00024340"/>
    </source>
</evidence>
<evidence type="ECO:0000256" key="2">
    <source>
        <dbReference type="ARBA" id="ARBA00022473"/>
    </source>
</evidence>
<comment type="subcellular location">
    <subcellularLocation>
        <location evidence="1">Cell membrane</location>
        <topology evidence="1">Single-pass membrane protein</topology>
    </subcellularLocation>
</comment>
<proteinExistence type="inferred from homology"/>
<keyword evidence="2" id="KW-0217">Developmental protein</keyword>
<organism evidence="9 10">
    <name type="scientific">Camelina sativa</name>
    <name type="common">False flax</name>
    <name type="synonym">Myagrum sativum</name>
    <dbReference type="NCBI Taxonomy" id="90675"/>
    <lineage>
        <taxon>Eukaryota</taxon>
        <taxon>Viridiplantae</taxon>
        <taxon>Streptophyta</taxon>
        <taxon>Embryophyta</taxon>
        <taxon>Tracheophyta</taxon>
        <taxon>Spermatophyta</taxon>
        <taxon>Magnoliopsida</taxon>
        <taxon>eudicotyledons</taxon>
        <taxon>Gunneridae</taxon>
        <taxon>Pentapetalae</taxon>
        <taxon>rosids</taxon>
        <taxon>malvids</taxon>
        <taxon>Brassicales</taxon>
        <taxon>Brassicaceae</taxon>
        <taxon>Camelineae</taxon>
        <taxon>Camelina</taxon>
    </lineage>
</organism>
<dbReference type="Proteomes" id="UP000694864">
    <property type="component" value="Chromosome 2"/>
</dbReference>
<evidence type="ECO:0000256" key="8">
    <source>
        <dbReference type="SAM" id="MobiDB-lite"/>
    </source>
</evidence>
<keyword evidence="3" id="KW-1003">Cell membrane</keyword>
<evidence type="ECO:0000256" key="6">
    <source>
        <dbReference type="ARBA" id="ARBA00023136"/>
    </source>
</evidence>
<evidence type="ECO:0000313" key="10">
    <source>
        <dbReference type="RefSeq" id="XP_010455113.1"/>
    </source>
</evidence>
<feature type="compositionally biased region" description="Polar residues" evidence="8">
    <location>
        <begin position="75"/>
        <end position="97"/>
    </location>
</feature>
<dbReference type="InterPro" id="IPR052692">
    <property type="entry name" value="DVL_RTFL_polypeptides"/>
</dbReference>
<reference evidence="9" key="1">
    <citation type="journal article" date="2014" name="Nat. Commun.">
        <title>The emerging biofuel crop Camelina sativa retains a highly undifferentiated hexaploid genome structure.</title>
        <authorList>
            <person name="Kagale S."/>
            <person name="Koh C."/>
            <person name="Nixon J."/>
            <person name="Bollina V."/>
            <person name="Clarke W.E."/>
            <person name="Tuteja R."/>
            <person name="Spillane C."/>
            <person name="Robinson S.J."/>
            <person name="Links M.G."/>
            <person name="Clarke C."/>
            <person name="Higgins E.E."/>
            <person name="Huebert T."/>
            <person name="Sharpe A.G."/>
            <person name="Parkin I.A."/>
        </authorList>
    </citation>
    <scope>NUCLEOTIDE SEQUENCE [LARGE SCALE GENOMIC DNA]</scope>
    <source>
        <strain evidence="9">cv. DH55</strain>
    </source>
</reference>
<sequence length="153" mass="17002">MDDETLWKVSKKDFISETTHFSSKHHVFTRSFSTKASSSSSSSSSNPVVFTRSFSTKPTSYSSSLEPTFRRSFSAKPTPSKSPFLSRSGSTKCQADGTSSTTSAASKCSISRSLSQKGASVTRKYRNIAKEHKSRFYIMKRCVSMLVCWHKHA</sequence>